<keyword evidence="3 6" id="KW-0812">Transmembrane</keyword>
<proteinExistence type="inferred from homology"/>
<evidence type="ECO:0000256" key="3">
    <source>
        <dbReference type="ARBA" id="ARBA00022692"/>
    </source>
</evidence>
<dbReference type="GO" id="GO:0016020">
    <property type="term" value="C:membrane"/>
    <property type="evidence" value="ECO:0007669"/>
    <property type="project" value="UniProtKB-SubCell"/>
</dbReference>
<reference evidence="8" key="1">
    <citation type="submission" date="2023-06" db="EMBL/GenBank/DDBJ databases">
        <authorList>
            <person name="Kurt Z."/>
        </authorList>
    </citation>
    <scope>NUCLEOTIDE SEQUENCE</scope>
</reference>
<dbReference type="EMBL" id="CATOUU010000255">
    <property type="protein sequence ID" value="CAI9922575.1"/>
    <property type="molecule type" value="Genomic_DNA"/>
</dbReference>
<feature type="chain" id="PRO_5041695498" evidence="7">
    <location>
        <begin position="24"/>
        <end position="192"/>
    </location>
</feature>
<dbReference type="Pfam" id="PF07947">
    <property type="entry name" value="YhhN"/>
    <property type="match status" value="1"/>
</dbReference>
<feature type="transmembrane region" description="Helical" evidence="6">
    <location>
        <begin position="120"/>
        <end position="138"/>
    </location>
</feature>
<organism evidence="8">
    <name type="scientific">Hexamita inflata</name>
    <dbReference type="NCBI Taxonomy" id="28002"/>
    <lineage>
        <taxon>Eukaryota</taxon>
        <taxon>Metamonada</taxon>
        <taxon>Diplomonadida</taxon>
        <taxon>Hexamitidae</taxon>
        <taxon>Hexamitinae</taxon>
        <taxon>Hexamita</taxon>
    </lineage>
</organism>
<feature type="signal peptide" evidence="7">
    <location>
        <begin position="1"/>
        <end position="23"/>
    </location>
</feature>
<evidence type="ECO:0000313" key="10">
    <source>
        <dbReference type="Proteomes" id="UP001642409"/>
    </source>
</evidence>
<evidence type="ECO:0000313" key="8">
    <source>
        <dbReference type="EMBL" id="CAI9922575.1"/>
    </source>
</evidence>
<dbReference type="EMBL" id="CAXDID020000680">
    <property type="protein sequence ID" value="CAL6110033.1"/>
    <property type="molecule type" value="Genomic_DNA"/>
</dbReference>
<comment type="caution">
    <text evidence="8">The sequence shown here is derived from an EMBL/GenBank/DDBJ whole genome shotgun (WGS) entry which is preliminary data.</text>
</comment>
<feature type="transmembrane region" description="Helical" evidence="6">
    <location>
        <begin position="168"/>
        <end position="186"/>
    </location>
</feature>
<sequence>MESIQLANVALLFLLLKFRVSSPSFKKFYAVKALMSASFTAVGMLNPDIPANVRVALCFYALGDVTIDWSQTAGAVLFMAGHFMIVDYHSASFFQFGLAVALSAIIGFVFIWLEIDRSKRLLMFAYVFACAIPFTHFACRKEARALPALVFLVSDIILLLDEFIVASNIFKILILFTYYLSVNIYAGQNDDQ</sequence>
<evidence type="ECO:0000313" key="9">
    <source>
        <dbReference type="EMBL" id="CAL6110033.1"/>
    </source>
</evidence>
<evidence type="ECO:0000256" key="1">
    <source>
        <dbReference type="ARBA" id="ARBA00004141"/>
    </source>
</evidence>
<comment type="similarity">
    <text evidence="2">Belongs to the TMEM86 family.</text>
</comment>
<evidence type="ECO:0000256" key="4">
    <source>
        <dbReference type="ARBA" id="ARBA00022989"/>
    </source>
</evidence>
<reference evidence="9 10" key="2">
    <citation type="submission" date="2024-07" db="EMBL/GenBank/DDBJ databases">
        <authorList>
            <person name="Akdeniz Z."/>
        </authorList>
    </citation>
    <scope>NUCLEOTIDE SEQUENCE [LARGE SCALE GENOMIC DNA]</scope>
</reference>
<dbReference type="Proteomes" id="UP001642409">
    <property type="component" value="Unassembled WGS sequence"/>
</dbReference>
<gene>
    <name evidence="8" type="ORF">HINF_LOCUS10220</name>
    <name evidence="9" type="ORF">HINF_LOCUS75727</name>
</gene>
<keyword evidence="4 6" id="KW-1133">Transmembrane helix</keyword>
<name>A0AA86NPX8_9EUKA</name>
<dbReference type="InterPro" id="IPR012506">
    <property type="entry name" value="TMEM86B-like"/>
</dbReference>
<keyword evidence="7" id="KW-0732">Signal</keyword>
<comment type="subcellular location">
    <subcellularLocation>
        <location evidence="1">Membrane</location>
        <topology evidence="1">Multi-pass membrane protein</topology>
    </subcellularLocation>
</comment>
<evidence type="ECO:0000256" key="5">
    <source>
        <dbReference type="ARBA" id="ARBA00023136"/>
    </source>
</evidence>
<evidence type="ECO:0000256" key="6">
    <source>
        <dbReference type="SAM" id="Phobius"/>
    </source>
</evidence>
<keyword evidence="5 6" id="KW-0472">Membrane</keyword>
<keyword evidence="10" id="KW-1185">Reference proteome</keyword>
<protein>
    <submittedName>
        <fullName evidence="8">YhhN-like</fullName>
    </submittedName>
</protein>
<accession>A0AA86NPX8</accession>
<evidence type="ECO:0000256" key="7">
    <source>
        <dbReference type="SAM" id="SignalP"/>
    </source>
</evidence>
<evidence type="ECO:0000256" key="2">
    <source>
        <dbReference type="ARBA" id="ARBA00007375"/>
    </source>
</evidence>
<feature type="transmembrane region" description="Helical" evidence="6">
    <location>
        <begin position="93"/>
        <end position="113"/>
    </location>
</feature>
<dbReference type="AlphaFoldDB" id="A0AA86NPX8"/>